<dbReference type="InterPro" id="IPR035899">
    <property type="entry name" value="DBL_dom_sf"/>
</dbReference>
<dbReference type="PROSITE" id="PS50012">
    <property type="entry name" value="RCC1_3"/>
    <property type="match status" value="5"/>
</dbReference>
<dbReference type="GO" id="GO:0031267">
    <property type="term" value="F:small GTPase binding"/>
    <property type="evidence" value="ECO:0007669"/>
    <property type="project" value="TreeGrafter"/>
</dbReference>
<dbReference type="SUPFAM" id="SSF82185">
    <property type="entry name" value="Histone H3 K4-specific methyltransferase SET7/9 N-terminal domain"/>
    <property type="match status" value="2"/>
</dbReference>
<dbReference type="InterPro" id="IPR003123">
    <property type="entry name" value="VPS9"/>
</dbReference>
<proteinExistence type="predicted"/>
<dbReference type="InterPro" id="IPR057248">
    <property type="entry name" value="Alsin-like_PH"/>
</dbReference>
<reference evidence="6" key="1">
    <citation type="submission" date="2020-07" db="EMBL/GenBank/DDBJ databases">
        <title>A long reads based de novo assembly of the rainbow trout Arlee double haploid line genome.</title>
        <authorList>
            <person name="Gao G."/>
            <person name="Palti Y."/>
        </authorList>
    </citation>
    <scope>NUCLEOTIDE SEQUENCE [LARGE SCALE GENOMIC DNA]</scope>
</reference>
<dbReference type="Pfam" id="PF25582">
    <property type="entry name" value="DH_Alsin"/>
    <property type="match status" value="1"/>
</dbReference>
<dbReference type="PRINTS" id="PR00633">
    <property type="entry name" value="RCCNDNSATION"/>
</dbReference>
<dbReference type="InterPro" id="IPR000408">
    <property type="entry name" value="Reg_chr_condens"/>
</dbReference>
<dbReference type="InterPro" id="IPR051984">
    <property type="entry name" value="Alsin"/>
</dbReference>
<evidence type="ECO:0000259" key="5">
    <source>
        <dbReference type="PROSITE" id="PS51205"/>
    </source>
</evidence>
<protein>
    <submittedName>
        <fullName evidence="6">Alsin Rho guanine nucleotide exchange factor ALS2 b</fullName>
    </submittedName>
</protein>
<dbReference type="InterPro" id="IPR003409">
    <property type="entry name" value="MORN"/>
</dbReference>
<feature type="compositionally biased region" description="Low complexity" evidence="4">
    <location>
        <begin position="296"/>
        <end position="317"/>
    </location>
</feature>
<dbReference type="SUPFAM" id="SSF48065">
    <property type="entry name" value="DBL homology domain (DH-domain)"/>
    <property type="match status" value="1"/>
</dbReference>
<dbReference type="Pfam" id="PF02204">
    <property type="entry name" value="VPS9"/>
    <property type="match status" value="1"/>
</dbReference>
<dbReference type="InterPro" id="IPR059093">
    <property type="entry name" value="HA_Alsin"/>
</dbReference>
<dbReference type="Ensembl" id="ENSOMYT00000030955.2">
    <property type="protein sequence ID" value="ENSOMYP00000028343.2"/>
    <property type="gene ID" value="ENSOMYG00000013245.2"/>
</dbReference>
<dbReference type="GO" id="GO:0005737">
    <property type="term" value="C:cytoplasm"/>
    <property type="evidence" value="ECO:0007669"/>
    <property type="project" value="TreeGrafter"/>
</dbReference>
<dbReference type="SUPFAM" id="SSF109993">
    <property type="entry name" value="VPS9 domain"/>
    <property type="match status" value="1"/>
</dbReference>
<dbReference type="PANTHER" id="PTHR46089:SF3">
    <property type="entry name" value="ALSIN"/>
    <property type="match status" value="1"/>
</dbReference>
<dbReference type="Gene3D" id="2.130.10.30">
    <property type="entry name" value="Regulator of chromosome condensation 1/beta-lactamase-inhibitor protein II"/>
    <property type="match status" value="2"/>
</dbReference>
<dbReference type="GO" id="GO:0005085">
    <property type="term" value="F:guanyl-nucleotide exchange factor activity"/>
    <property type="evidence" value="ECO:0007669"/>
    <property type="project" value="UniProtKB-KW"/>
</dbReference>
<evidence type="ECO:0000256" key="4">
    <source>
        <dbReference type="SAM" id="MobiDB-lite"/>
    </source>
</evidence>
<feature type="domain" description="VPS9" evidence="5">
    <location>
        <begin position="1514"/>
        <end position="1658"/>
    </location>
</feature>
<reference evidence="6" key="3">
    <citation type="submission" date="2025-09" db="UniProtKB">
        <authorList>
            <consortium name="Ensembl"/>
        </authorList>
    </citation>
    <scope>IDENTIFICATION</scope>
</reference>
<dbReference type="Proteomes" id="UP000694395">
    <property type="component" value="Chromosome 18"/>
</dbReference>
<evidence type="ECO:0000313" key="6">
    <source>
        <dbReference type="Ensembl" id="ENSOMYP00000028343.2"/>
    </source>
</evidence>
<dbReference type="Gene3D" id="1.20.900.10">
    <property type="entry name" value="Dbl homology (DH) domain"/>
    <property type="match status" value="1"/>
</dbReference>
<dbReference type="InterPro" id="IPR009091">
    <property type="entry name" value="RCC1/BLIP-II"/>
</dbReference>
<organism evidence="6 7">
    <name type="scientific">Oncorhynchus mykiss</name>
    <name type="common">Rainbow trout</name>
    <name type="synonym">Salmo gairdneri</name>
    <dbReference type="NCBI Taxonomy" id="8022"/>
    <lineage>
        <taxon>Eukaryota</taxon>
        <taxon>Metazoa</taxon>
        <taxon>Chordata</taxon>
        <taxon>Craniata</taxon>
        <taxon>Vertebrata</taxon>
        <taxon>Euteleostomi</taxon>
        <taxon>Actinopterygii</taxon>
        <taxon>Neopterygii</taxon>
        <taxon>Teleostei</taxon>
        <taxon>Protacanthopterygii</taxon>
        <taxon>Salmoniformes</taxon>
        <taxon>Salmonidae</taxon>
        <taxon>Salmoninae</taxon>
        <taxon>Oncorhynchus</taxon>
    </lineage>
</organism>
<dbReference type="Pfam" id="PF02493">
    <property type="entry name" value="MORN"/>
    <property type="match status" value="8"/>
</dbReference>
<evidence type="ECO:0000313" key="7">
    <source>
        <dbReference type="Proteomes" id="UP000694395"/>
    </source>
</evidence>
<dbReference type="GO" id="GO:0016197">
    <property type="term" value="P:endosomal transport"/>
    <property type="evidence" value="ECO:0007669"/>
    <property type="project" value="TreeGrafter"/>
</dbReference>
<feature type="compositionally biased region" description="Basic and acidic residues" evidence="4">
    <location>
        <begin position="330"/>
        <end position="340"/>
    </location>
</feature>
<dbReference type="Pfam" id="PF26202">
    <property type="entry name" value="HA_Alsin"/>
    <property type="match status" value="1"/>
</dbReference>
<feature type="repeat" description="RCC1" evidence="3">
    <location>
        <begin position="618"/>
        <end position="668"/>
    </location>
</feature>
<feature type="repeat" description="RCC1" evidence="3">
    <location>
        <begin position="566"/>
        <end position="617"/>
    </location>
</feature>
<feature type="repeat" description="RCC1" evidence="3">
    <location>
        <begin position="193"/>
        <end position="243"/>
    </location>
</feature>
<keyword evidence="7" id="KW-1185">Reference proteome</keyword>
<dbReference type="GO" id="GO:0005813">
    <property type="term" value="C:centrosome"/>
    <property type="evidence" value="ECO:0007669"/>
    <property type="project" value="TreeGrafter"/>
</dbReference>
<dbReference type="PANTHER" id="PTHR46089">
    <property type="entry name" value="ALSIN HOMOLOG"/>
    <property type="match status" value="1"/>
</dbReference>
<evidence type="ECO:0000256" key="3">
    <source>
        <dbReference type="PROSITE-ProRule" id="PRU00235"/>
    </source>
</evidence>
<dbReference type="SUPFAM" id="SSF50985">
    <property type="entry name" value="RCC1/BLIP-II"/>
    <property type="match status" value="2"/>
</dbReference>
<dbReference type="Gene3D" id="1.20.1050.80">
    <property type="entry name" value="VPS9 domain"/>
    <property type="match status" value="1"/>
</dbReference>
<dbReference type="Pfam" id="PF00415">
    <property type="entry name" value="RCC1"/>
    <property type="match status" value="4"/>
</dbReference>
<feature type="repeat" description="RCC1" evidence="3">
    <location>
        <begin position="134"/>
        <end position="192"/>
    </location>
</feature>
<keyword evidence="1" id="KW-0344">Guanine-nucleotide releasing factor</keyword>
<dbReference type="PROSITE" id="PS00626">
    <property type="entry name" value="RCC1_2"/>
    <property type="match status" value="3"/>
</dbReference>
<dbReference type="GO" id="GO:0030425">
    <property type="term" value="C:dendrite"/>
    <property type="evidence" value="ECO:0007669"/>
    <property type="project" value="TreeGrafter"/>
</dbReference>
<accession>A0A8C7PVV3</accession>
<dbReference type="Gene3D" id="2.20.110.10">
    <property type="entry name" value="Histone H3 K4-specific methyltransferase SET7/9 N-terminal domain"/>
    <property type="match status" value="3"/>
</dbReference>
<dbReference type="GeneTree" id="ENSGT00940000155861"/>
<feature type="compositionally biased region" description="Polar residues" evidence="4">
    <location>
        <begin position="342"/>
        <end position="361"/>
    </location>
</feature>
<name>A0A8C7PVV3_ONCMY</name>
<dbReference type="SMART" id="SM00698">
    <property type="entry name" value="MORN"/>
    <property type="match status" value="8"/>
</dbReference>
<dbReference type="InterPro" id="IPR011993">
    <property type="entry name" value="PH-like_dom_sf"/>
</dbReference>
<dbReference type="SUPFAM" id="SSF50729">
    <property type="entry name" value="PH domain-like"/>
    <property type="match status" value="1"/>
</dbReference>
<feature type="region of interest" description="Disordered" evidence="4">
    <location>
        <begin position="295"/>
        <end position="382"/>
    </location>
</feature>
<dbReference type="PROSITE" id="PS51205">
    <property type="entry name" value="VPS9"/>
    <property type="match status" value="1"/>
</dbReference>
<evidence type="ECO:0000256" key="2">
    <source>
        <dbReference type="ARBA" id="ARBA00022737"/>
    </source>
</evidence>
<sequence length="1658" mass="183162">MLYQCGCSESLRHDLSLSVCLTDCLLLYVFYSSDEEDSSGERGSLHTWKGYSYSVTPERVLLSRPVLQAALGTRHGVLLVEGGQVYSFGEFPWKQSQVSEVGPLKPVLESALSGQRVVAVAAGSFHSGALTEDGGVHMWGENSFGQCGLSSLTVVPNPTPVAVMDPDTSPPHTIRVLELACGEQHSLALSAQHEVWAWGSGCQLGLVTTIFPVWKPQKVEHLVGRYVLQVACGAFHSLALVRCLPPQESRRPLPDKCGQCNQLLYTMTDKEDHVIISDSHYCPLGVELLAEGETRLGPGRSPPLGLLSSPSEPLLSSHASDSAPGPHPSITEHTDYERGRTVAQNGEVLTTTDADISASGTDSDRAVGGVGGARSQNSPYPNDQAVKEYLKKLSDTSLAEETAKMTIAGASFQVTDSLDLLTSDLIPGVMPVTTSSALNNLVSSCASAVGERVVSTYEALSLKKMINYYYPGVGGVAGVPGGFPGGPAEVRVRLEESMQGKKSCSTGDIREEEAEGLSRRLSLPGLLSQVSPRLLRRASRPRVRAVPLTPVGGLPEAGELLPSLQTEVWSWGRGEEGQLGHGDNLPRLQPLCIKCLSSKEVVLVAAGAHHSLALTAQSQVFSWGSNSSGQLGHMASPTTIPRLAKLSEGIRVWDVGAGAQHTLLLADGDCYQPILYYSGQQVREGAQDATQDQTEGYSYTQQPVLLPFCMNVTYIMLLFVQTCNCVCVCGVFSVYLSESLSTALGPASTVLLRSLARCYSRLCHLTGQHSASLTANLRRRREFKSLVMLEHASIFLDTYNEYCCSVGNFLVMGGFQALAKPSLEFFGKCPELLQRLAESSEENIPLSDLLVTLFYLPMRHLHEYGRLLLKLGTCFEVSSVDYQKLQDGCSKFEALALHLKRRRKEAEYTYHFWKSFPGKMTDSLRKPRRRLICESSNKALTLQNSGRFSVNWFILFNDALVHAQVNTAPHSSYSWFLQRCQCPFSLHGLKLISPEETFTLLACSSMEKAKWLRSINQAVDQAMTGAGQSGSGAGQRAEPPISRTASYTFYKDSRLKEATYEGRWLAGKPNGRGMVKWLDGRIYTGTFKNGLEDGFGDYVMPSKTLNLNDHYQGHWKEGKMHGIGTYKYATGELYEGSFQDNMRHGHGMLRSGTLNSSSPSVFIGQWVHDKKTGYGVFDDIIRGEKYMGMWQDDQRQGTGVIVTQFGLYYEGAFNNNKMQGTGVLLSEDNTTYEGEFSEDWTLNGKGVLTMPNGDYFEGSFTGEWGSGLKVTGSFFKPNLYDSDGDKGRALGRLAVPPEEKWRVVFEECWMRLGCEAPGQGENQRAWENIAVALTTSRRQHRDSPEMNLSRTQNRMLESLEFIPQHHVGPVTMEKYDSIRRYLIKACDMPLHPLGRLMETLVAVYRMTYVGVGANRRLLLQAVNEIMSYLARIFQLVRFLFPDLPEEGGAIPEPSSDPQDKKDSNCADTQRVVSSSALLLPVLLPRLYPPLFTLYALEKEKEDDVYWECVLRLNKQPDVALLAFLGVQHKFWPVSVPVLGEKTEVVSSTKDACFASATETLQQISTTFTPSDKLQVIQLTFEEITKEVMSSLEDNFLWSMDDLFPVFLYVVLRARIRNLGSEVSLIEDLMDPCVQHGEHGIMFTTLKACYYQIQHEKTT</sequence>
<dbReference type="Gene3D" id="2.30.29.30">
    <property type="entry name" value="Pleckstrin-homology domain (PH domain)/Phosphotyrosine-binding domain (PTB)"/>
    <property type="match status" value="1"/>
</dbReference>
<keyword evidence="2" id="KW-0677">Repeat</keyword>
<dbReference type="InterPro" id="IPR037191">
    <property type="entry name" value="VPS9_dom_sf"/>
</dbReference>
<dbReference type="Pfam" id="PF25383">
    <property type="entry name" value="PH_alsin"/>
    <property type="match status" value="1"/>
</dbReference>
<evidence type="ECO:0000256" key="1">
    <source>
        <dbReference type="ARBA" id="ARBA00022658"/>
    </source>
</evidence>
<reference evidence="6" key="2">
    <citation type="submission" date="2025-08" db="UniProtKB">
        <authorList>
            <consortium name="Ensembl"/>
        </authorList>
    </citation>
    <scope>IDENTIFICATION</scope>
</reference>
<feature type="repeat" description="RCC1" evidence="3">
    <location>
        <begin position="83"/>
        <end position="133"/>
    </location>
</feature>